<dbReference type="RefSeq" id="WP_115946271.1">
    <property type="nucleotide sequence ID" value="NZ_QRDL01000004.1"/>
</dbReference>
<feature type="signal peptide" evidence="1">
    <location>
        <begin position="1"/>
        <end position="34"/>
    </location>
</feature>
<evidence type="ECO:0000313" key="2">
    <source>
        <dbReference type="EMBL" id="RED02900.1"/>
    </source>
</evidence>
<dbReference type="AlphaFoldDB" id="A0A3D9EKT2"/>
<feature type="chain" id="PRO_5017583740" evidence="1">
    <location>
        <begin position="35"/>
        <end position="199"/>
    </location>
</feature>
<keyword evidence="1" id="KW-0732">Signal</keyword>
<dbReference type="Gene3D" id="1.10.530.10">
    <property type="match status" value="1"/>
</dbReference>
<dbReference type="EMBL" id="QRDL01000004">
    <property type="protein sequence ID" value="RED02900.1"/>
    <property type="molecule type" value="Genomic_DNA"/>
</dbReference>
<dbReference type="SUPFAM" id="SSF53955">
    <property type="entry name" value="Lysozyme-like"/>
    <property type="match status" value="1"/>
</dbReference>
<evidence type="ECO:0000313" key="3">
    <source>
        <dbReference type="Proteomes" id="UP000256988"/>
    </source>
</evidence>
<organism evidence="2 3">
    <name type="scientific">Ectopseudomonas oleovorans</name>
    <name type="common">Pseudomonas oleovorans</name>
    <dbReference type="NCBI Taxonomy" id="301"/>
    <lineage>
        <taxon>Bacteria</taxon>
        <taxon>Pseudomonadati</taxon>
        <taxon>Pseudomonadota</taxon>
        <taxon>Gammaproteobacteria</taxon>
        <taxon>Pseudomonadales</taxon>
        <taxon>Pseudomonadaceae</taxon>
        <taxon>Ectopseudomonas</taxon>
    </lineage>
</organism>
<proteinExistence type="predicted"/>
<protein>
    <submittedName>
        <fullName evidence="2">Transglycosylase-like protein with SLT domain</fullName>
    </submittedName>
</protein>
<name>A0A3D9EKT2_ECTOL</name>
<evidence type="ECO:0000256" key="1">
    <source>
        <dbReference type="SAM" id="SignalP"/>
    </source>
</evidence>
<sequence length="199" mass="21561">MAATVATPTRRRRAVAGLAFLLSALVSVATWAQAQLPPPAYQLAAQQAGVPSLVLYAIALQESGRRWQGRSVPWPWTLNVAGEAKRFANRHTACTSLLQAMDTTPDRKIDVGLGQINLGYHRHRVTHPCDLLDPYQNLAIAAAILVEQRAAAPDWPATIGRYHRPAGGALAARYQRLVQAHLDRLQGQVASGLQVGELP</sequence>
<dbReference type="Proteomes" id="UP000256988">
    <property type="component" value="Unassembled WGS sequence"/>
</dbReference>
<gene>
    <name evidence="2" type="ORF">DFO60_2936</name>
</gene>
<comment type="caution">
    <text evidence="2">The sequence shown here is derived from an EMBL/GenBank/DDBJ whole genome shotgun (WGS) entry which is preliminary data.</text>
</comment>
<accession>A0A3D9EKT2</accession>
<reference evidence="2 3" key="1">
    <citation type="submission" date="2018-07" db="EMBL/GenBank/DDBJ databases">
        <title>Genome sequencing of rice bacterial endophytes.</title>
        <authorList>
            <person name="Venturi V."/>
        </authorList>
    </citation>
    <scope>NUCLEOTIDE SEQUENCE [LARGE SCALE GENOMIC DNA]</scope>
    <source>
        <strain evidence="2 3">AG1002</strain>
    </source>
</reference>
<dbReference type="InterPro" id="IPR023346">
    <property type="entry name" value="Lysozyme-like_dom_sf"/>
</dbReference>